<dbReference type="RefSeq" id="WP_067117477.1">
    <property type="nucleotide sequence ID" value="NZ_KQ948207.1"/>
</dbReference>
<feature type="domain" description="ABM" evidence="1">
    <location>
        <begin position="14"/>
        <end position="105"/>
    </location>
</feature>
<dbReference type="Pfam" id="PF03992">
    <property type="entry name" value="ABM"/>
    <property type="match status" value="1"/>
</dbReference>
<dbReference type="InterPro" id="IPR007138">
    <property type="entry name" value="ABM_dom"/>
</dbReference>
<comment type="caution">
    <text evidence="2">The sequence shown here is derived from an EMBL/GenBank/DDBJ whole genome shotgun (WGS) entry which is preliminary data.</text>
</comment>
<dbReference type="AlphaFoldDB" id="A0A101PE28"/>
<evidence type="ECO:0000259" key="1">
    <source>
        <dbReference type="PROSITE" id="PS51725"/>
    </source>
</evidence>
<evidence type="ECO:0000313" key="3">
    <source>
        <dbReference type="Proteomes" id="UP000053127"/>
    </source>
</evidence>
<dbReference type="GO" id="GO:0004497">
    <property type="term" value="F:monooxygenase activity"/>
    <property type="evidence" value="ECO:0007669"/>
    <property type="project" value="UniProtKB-KW"/>
</dbReference>
<keyword evidence="2" id="KW-0503">Monooxygenase</keyword>
<keyword evidence="3" id="KW-1185">Reference proteome</keyword>
<organism evidence="2 3">
    <name type="scientific">Streptomyces yokosukanensis</name>
    <dbReference type="NCBI Taxonomy" id="67386"/>
    <lineage>
        <taxon>Bacteria</taxon>
        <taxon>Bacillati</taxon>
        <taxon>Actinomycetota</taxon>
        <taxon>Actinomycetes</taxon>
        <taxon>Kitasatosporales</taxon>
        <taxon>Streptomycetaceae</taxon>
        <taxon>Streptomyces</taxon>
    </lineage>
</organism>
<name>A0A101PE28_9ACTN</name>
<dbReference type="SUPFAM" id="SSF54909">
    <property type="entry name" value="Dimeric alpha+beta barrel"/>
    <property type="match status" value="1"/>
</dbReference>
<dbReference type="PROSITE" id="PS51725">
    <property type="entry name" value="ABM"/>
    <property type="match status" value="1"/>
</dbReference>
<reference evidence="2 3" key="1">
    <citation type="submission" date="2015-10" db="EMBL/GenBank/DDBJ databases">
        <title>Draft genome sequence of Streptomyces yokosukanensis DSM 40224, type strain for the species Streptomyces yokosukanensis.</title>
        <authorList>
            <person name="Ruckert C."/>
            <person name="Winkler A."/>
            <person name="Kalinowski J."/>
            <person name="Kampfer P."/>
            <person name="Glaeser S."/>
        </authorList>
    </citation>
    <scope>NUCLEOTIDE SEQUENCE [LARGE SCALE GENOMIC DNA]</scope>
    <source>
        <strain evidence="2 3">DSM 40224</strain>
    </source>
</reference>
<gene>
    <name evidence="2" type="ORF">AQI95_04155</name>
</gene>
<proteinExistence type="predicted"/>
<dbReference type="EMBL" id="LMWN01000004">
    <property type="protein sequence ID" value="KUN09754.1"/>
    <property type="molecule type" value="Genomic_DNA"/>
</dbReference>
<protein>
    <submittedName>
        <fullName evidence="2">Antibiotic biosynthesis monooxygenase</fullName>
    </submittedName>
</protein>
<dbReference type="Proteomes" id="UP000053127">
    <property type="component" value="Unassembled WGS sequence"/>
</dbReference>
<dbReference type="Gene3D" id="3.30.70.100">
    <property type="match status" value="1"/>
</dbReference>
<dbReference type="OrthoDB" id="1493813at2"/>
<keyword evidence="2" id="KW-0560">Oxidoreductase</keyword>
<dbReference type="STRING" id="67386.AQI95_04155"/>
<evidence type="ECO:0000313" key="2">
    <source>
        <dbReference type="EMBL" id="KUN09754.1"/>
    </source>
</evidence>
<accession>A0A101PE28</accession>
<sequence length="111" mass="12563">MAVTVQVDTAHPVGTLINVFTVSPDRQDELITLLARATDETLRRQPGFICANFHASLDGERVINYAQWETSEHYRAMLANPEARVHMDQATKIATDVQPRLFEVRSAHYRA</sequence>
<dbReference type="InterPro" id="IPR011008">
    <property type="entry name" value="Dimeric_a/b-barrel"/>
</dbReference>